<feature type="compositionally biased region" description="Basic residues" evidence="1">
    <location>
        <begin position="1182"/>
        <end position="1197"/>
    </location>
</feature>
<feature type="compositionally biased region" description="Low complexity" evidence="1">
    <location>
        <begin position="505"/>
        <end position="520"/>
    </location>
</feature>
<sequence length="1677" mass="180637">MHLPGSQTILTGVVVATLKRALLSRGLDVDEHSLHCGLSLRAGLSLRVSDLHVFRPGHHGLGSAACSVIGCRNLEFGASFFPPSLYATVTESFVNLEELAKVPEAISQEAPVAAAGGGQEEEEEAAGDDAVVVAEPPAGAEEEGHAGDESGLFRALWTVTNPGFLFWLRVLTHPLIAMLSVQVRGLSVLLGRDPEGGGDRTVRIGRLIVPPHLSFVGRTLKKRFLGSDVSVTAEEGSGRWEESVSHVLRRRAIGFVERALRGAVNLAAILVAAACFYVSVVDARSVAAEGAAAWLGLREEEVRAAGRAALGVASTLAFVAPLFPNANVAKREQRCYEARLELQSSKHGMRVAVKVPSWALAVEREGARGRLQVTKAACACVIRRGQKRVLLLRATAEAKRALVSAVEDGRPDPGTLVVDDLRCKVGGTLDPCGDVEAKSTLGLGRLAAHSQRDERAFHANHGREAVVSAAYERPSLTMGLEARVGFIYLGTAALAQLSRFASSSSSKSSTASDPIQAPACKPDPEPAAAEEGEGGGSLRVDAEGVEITLGRTGSSRELCFRLRGGCHLQSSSSDGGYLGVEDTHLSLCSAVGDDEAAVVTRSEVFCQKKAGAGGSREGGLEVSPFSVLLSVGELREIIAMGGEDWGGGGGGGAGASSVSERDSRLEALEGRAASEGPPIGKLVCVRSPLEAGVAACYFQWDLRPRDLEVAGRRESQISYLPPSLSRPRTACGLFRVVAVRGKSKCFRLQLTAPGWEGYHLGVGTGNDVTITRVASRASVLSLDRRGRLQSKDGAPLCLSRLGYWFFQPGSVGQAELVVAEAESVSAACSVFEVSLPEIRFHLLAKKPRATGFSPRDLASGGMPRGPVDDVSEEELCRASLSVEAEQWGGELGTSSVYHFGASVMLRESNDPEMTETFRADRITMASFAAPKSTESVFGVFAFAPVDLRVHELGVECACIVLQGLREDTGKFRVRHLADLQSRLCGGRAKADRGEGEAAAPKRRKAKSKAAEKTSGWRVSVYHAARISIKVHSCAVEEFLVGEVQELSLRSAASSQLEDVRAVVGKLQMDTYHPDAESRVCLRRRAPHKTLGMPSSSVEPSISARYRSEAPEGRPTETEISAFLALSPASIVLHEPVVQECLSLFPGYGKAEVEAAQKIQRFWKQRKGPKDNTLGGMDEARPRRGWFGRARGRGRGRGRTPGEENTAATKIQRWWKKKKKKEKGRQVRRGKASTKWMDGTRKIKVLDILLPDLEATFKFDWSSGDVDRRNLASSLDRGTVLDDFQTILSVLGAPEVGTIHVAQKRILLSDLEMSPKEIAKTASQQLTQGVLLAIAREHVDSLGIPWMDGVVGEYLEAVGKGRGAAEVSGDGGEARGQERGGSWVTRPWRILLDPVVFLSRAAAASVKHAGWTLLVSAALDMTDRAVKSAETDGLRGVYSAVTATGINMLTTPPKQAVFRIWASRNALTSDLRVTFRLSGQHASTNAPYLEAYVQGIVDHVFQLKNTMVSVDDDVLTMQNLPVLEREREELIDYVEFILDSEGLLLVVGEGASGTKKGRHVAGLDSTSFSAKLRHLPHKRKDPRKQLLYIGYLFVQNVAVVMSSGFFVRSLPFHRAIGRLENRWVRRGLGTAIVFGYRRLQWLVPGTFAKKVCHSYLLNLAFGPKEEENEEEGAEGGKN</sequence>
<dbReference type="EMBL" id="CP151503">
    <property type="protein sequence ID" value="WZN61101.1"/>
    <property type="molecule type" value="Genomic_DNA"/>
</dbReference>
<feature type="region of interest" description="Disordered" evidence="1">
    <location>
        <begin position="1089"/>
        <end position="1113"/>
    </location>
</feature>
<protein>
    <submittedName>
        <fullName evidence="2">Uncharacterized protein</fullName>
    </submittedName>
</protein>
<keyword evidence="3" id="KW-1185">Reference proteome</keyword>
<evidence type="ECO:0000256" key="1">
    <source>
        <dbReference type="SAM" id="MobiDB-lite"/>
    </source>
</evidence>
<name>A0AAX4P4Z2_9CHLO</name>
<gene>
    <name evidence="2" type="ORF">HKI87_03g26350</name>
</gene>
<feature type="region of interest" description="Disordered" evidence="1">
    <location>
        <begin position="505"/>
        <end position="537"/>
    </location>
</feature>
<accession>A0AAX4P4Z2</accession>
<evidence type="ECO:0000313" key="3">
    <source>
        <dbReference type="Proteomes" id="UP001472866"/>
    </source>
</evidence>
<proteinExistence type="predicted"/>
<feature type="region of interest" description="Disordered" evidence="1">
    <location>
        <begin position="990"/>
        <end position="1010"/>
    </location>
</feature>
<reference evidence="2 3" key="1">
    <citation type="submission" date="2024-03" db="EMBL/GenBank/DDBJ databases">
        <title>Complete genome sequence of the green alga Chloropicon roscoffensis RCC1871.</title>
        <authorList>
            <person name="Lemieux C."/>
            <person name="Pombert J.-F."/>
            <person name="Otis C."/>
            <person name="Turmel M."/>
        </authorList>
    </citation>
    <scope>NUCLEOTIDE SEQUENCE [LARGE SCALE GENOMIC DNA]</scope>
    <source>
        <strain evidence="2 3">RCC1871</strain>
    </source>
</reference>
<evidence type="ECO:0000313" key="2">
    <source>
        <dbReference type="EMBL" id="WZN61101.1"/>
    </source>
</evidence>
<organism evidence="2 3">
    <name type="scientific">Chloropicon roscoffensis</name>
    <dbReference type="NCBI Taxonomy" id="1461544"/>
    <lineage>
        <taxon>Eukaryota</taxon>
        <taxon>Viridiplantae</taxon>
        <taxon>Chlorophyta</taxon>
        <taxon>Chloropicophyceae</taxon>
        <taxon>Chloropicales</taxon>
        <taxon>Chloropicaceae</taxon>
        <taxon>Chloropicon</taxon>
    </lineage>
</organism>
<feature type="region of interest" description="Disordered" evidence="1">
    <location>
        <begin position="1166"/>
        <end position="1207"/>
    </location>
</feature>
<dbReference type="Proteomes" id="UP001472866">
    <property type="component" value="Chromosome 03"/>
</dbReference>